<reference evidence="1 2" key="1">
    <citation type="submission" date="2021-10" db="EMBL/GenBank/DDBJ databases">
        <title>The diversity and Nitrogen Metabolism of Culturable Nitrate-Utilizing Bacteria Within the Oxygen Minimum Zone of the Changjiang (Yangtze River)Estuary.</title>
        <authorList>
            <person name="Zhang D."/>
            <person name="Zheng J."/>
            <person name="Liu S."/>
            <person name="He W."/>
        </authorList>
    </citation>
    <scope>NUCLEOTIDE SEQUENCE [LARGE SCALE GENOMIC DNA]</scope>
    <source>
        <strain evidence="1 2">FXH275-2</strain>
    </source>
</reference>
<dbReference type="InterPro" id="IPR008018">
    <property type="entry name" value="Phage_tail_attach_FII"/>
</dbReference>
<name>A0ABS8H7X6_9SPHN</name>
<dbReference type="Pfam" id="PF05354">
    <property type="entry name" value="Phage_attach"/>
    <property type="match status" value="1"/>
</dbReference>
<organism evidence="1 2">
    <name type="scientific">Sphingobium soli</name>
    <dbReference type="NCBI Taxonomy" id="1591116"/>
    <lineage>
        <taxon>Bacteria</taxon>
        <taxon>Pseudomonadati</taxon>
        <taxon>Pseudomonadota</taxon>
        <taxon>Alphaproteobacteria</taxon>
        <taxon>Sphingomonadales</taxon>
        <taxon>Sphingomonadaceae</taxon>
        <taxon>Sphingobium</taxon>
    </lineage>
</organism>
<comment type="caution">
    <text evidence="1">The sequence shown here is derived from an EMBL/GenBank/DDBJ whole genome shotgun (WGS) entry which is preliminary data.</text>
</comment>
<proteinExistence type="predicted"/>
<evidence type="ECO:0000313" key="2">
    <source>
        <dbReference type="Proteomes" id="UP001198830"/>
    </source>
</evidence>
<dbReference type="RefSeq" id="WP_228228029.1">
    <property type="nucleotide sequence ID" value="NZ_JAJGNP010000021.1"/>
</dbReference>
<gene>
    <name evidence="1" type="ORF">LL253_17845</name>
</gene>
<dbReference type="EMBL" id="JAJGNP010000021">
    <property type="protein sequence ID" value="MCC4234538.1"/>
    <property type="molecule type" value="Genomic_DNA"/>
</dbReference>
<dbReference type="Proteomes" id="UP001198830">
    <property type="component" value="Unassembled WGS sequence"/>
</dbReference>
<protein>
    <submittedName>
        <fullName evidence="1">Uncharacterized protein</fullName>
    </submittedName>
</protein>
<keyword evidence="2" id="KW-1185">Reference proteome</keyword>
<sequence length="117" mass="12598">MPDPFASALDAIFYGPGSEAAEIITIYGQHIADVRIIRSKADREARFGDGQMVAASCTVDIRRSQAPELNDGDRLLVGAIVDEAFVPAEELVLTGQPVSDVEGMTWTMGYEAVEPAR</sequence>
<evidence type="ECO:0000313" key="1">
    <source>
        <dbReference type="EMBL" id="MCC4234538.1"/>
    </source>
</evidence>
<accession>A0ABS8H7X6</accession>